<feature type="compositionally biased region" description="Polar residues" evidence="16">
    <location>
        <begin position="96"/>
        <end position="122"/>
    </location>
</feature>
<dbReference type="Gene3D" id="1.10.510.10">
    <property type="entry name" value="Transferase(Phosphotransferase) domain 1"/>
    <property type="match status" value="1"/>
</dbReference>
<sequence>MSTPISPPNGIVSVNIKLFNNNDTATTTATPVPAVTSPPSRYNRSDIPPTAIKQSRSTLVTSPRNVENIRRHATGDNSTTYHQLQHQKVFPHATGNGQLQRTTHIPSNDCFNNASSRQQQNGLHVPSPPPPPPRPSAGALSLLESNRTGTSSSGSITKKEDDTKLYALTYVNTNVFKGVFGKVVGSVSDLLTQPLSSSSQTPAAPSTNPKSKISSPYNLVHVTHVGFNQQTGEFTGLPREWQILLQESGITKREQKENPQAVLDVLEFYKETREQSQDDVWEKFGNAYPSRLDNNGQQLNPNVTPPPLPQRTRPKLVIVPSNNDNDHPPQQTHTPPSIPARPPGFSNSSSTASPPTIPSRPTTKKLDPPTTATTSDNDDDSPPTLSVAQRMSFFQGPSKSSLPTSSSLPTLPSIPLSPHQTNPKWKPPPPKPPTSTKPTHLKTSTTPTTAKPPSQKSPLSPRNDHQPLSPSSPIAPPRTKPRVKPTPADRESNDVYISSVAAPLDPAMDTGTETRTKRREQRRQREAEKDAEIVADLKAICTDADPTKLYRNMLKIGQGASGGVCTAQSVDTNMSVAIKQMNLAQQPKKELIINEILVMREASNKNIVNFIDSFLVHGELWVVMEYMEGGSLTDVVTTNMMTETQIATVCRETLQGIAHLHHLGIIHRDIKSDNVLLGLNGHVKLTDFGFCARLSDAETRTTMVGTPYWMAPEVVTRKDYGPKVDIWSLGIMVIEMIEGEPPYLHENPLRALYLIATNGTPTLQHPDALSAHLLQFLKTSLAVETDDRPEATDLLTHPFLKKGDAVKSLIPLIKSSRNARKNY</sequence>
<evidence type="ECO:0000256" key="2">
    <source>
        <dbReference type="ARBA" id="ARBA00004496"/>
    </source>
</evidence>
<evidence type="ECO:0000259" key="17">
    <source>
        <dbReference type="PROSITE" id="PS50011"/>
    </source>
</evidence>
<proteinExistence type="inferred from homology"/>
<dbReference type="GO" id="GO:0005524">
    <property type="term" value="F:ATP binding"/>
    <property type="evidence" value="ECO:0007669"/>
    <property type="project" value="UniProtKB-UniRule"/>
</dbReference>
<evidence type="ECO:0000313" key="19">
    <source>
        <dbReference type="EMBL" id="SAM04950.1"/>
    </source>
</evidence>
<evidence type="ECO:0000256" key="10">
    <source>
        <dbReference type="ARBA" id="ARBA00022777"/>
    </source>
</evidence>
<feature type="domain" description="CRIB" evidence="18">
    <location>
        <begin position="213"/>
        <end position="226"/>
    </location>
</feature>
<dbReference type="EMBL" id="LT554417">
    <property type="protein sequence ID" value="SAM04950.1"/>
    <property type="molecule type" value="Genomic_DNA"/>
</dbReference>
<dbReference type="GO" id="GO:0042995">
    <property type="term" value="C:cell projection"/>
    <property type="evidence" value="ECO:0007669"/>
    <property type="project" value="UniProtKB-SubCell"/>
</dbReference>
<keyword evidence="7" id="KW-0723">Serine/threonine-protein kinase</keyword>
<dbReference type="SMART" id="SM00285">
    <property type="entry name" value="PBD"/>
    <property type="match status" value="1"/>
</dbReference>
<protein>
    <recommendedName>
        <fullName evidence="4">non-specific serine/threonine protein kinase</fullName>
        <ecNumber evidence="4">2.7.11.1</ecNumber>
    </recommendedName>
</protein>
<dbReference type="SMART" id="SM00220">
    <property type="entry name" value="S_TKc"/>
    <property type="match status" value="1"/>
</dbReference>
<keyword evidence="9 15" id="KW-0547">Nucleotide-binding</keyword>
<dbReference type="FunFam" id="3.90.810.10:FF:000005">
    <property type="entry name" value="Non-specific serine/threonine protein kinase"/>
    <property type="match status" value="1"/>
</dbReference>
<dbReference type="GO" id="GO:0106310">
    <property type="term" value="F:protein serine kinase activity"/>
    <property type="evidence" value="ECO:0007669"/>
    <property type="project" value="RHEA"/>
</dbReference>
<feature type="compositionally biased region" description="Low complexity" evidence="16">
    <location>
        <begin position="343"/>
        <end position="354"/>
    </location>
</feature>
<dbReference type="Pfam" id="PF00069">
    <property type="entry name" value="Pkinase"/>
    <property type="match status" value="1"/>
</dbReference>
<dbReference type="InterPro" id="IPR000095">
    <property type="entry name" value="CRIB_dom"/>
</dbReference>
<feature type="compositionally biased region" description="Polar residues" evidence="16">
    <location>
        <begin position="320"/>
        <end position="335"/>
    </location>
</feature>
<dbReference type="InterPro" id="IPR033923">
    <property type="entry name" value="PAK_BD"/>
</dbReference>
<feature type="region of interest" description="Disordered" evidence="16">
    <location>
        <begin position="286"/>
        <end position="529"/>
    </location>
</feature>
<dbReference type="GO" id="GO:0016477">
    <property type="term" value="P:cell migration"/>
    <property type="evidence" value="ECO:0007669"/>
    <property type="project" value="UniProtKB-ARBA"/>
</dbReference>
<dbReference type="SUPFAM" id="SSF56112">
    <property type="entry name" value="Protein kinase-like (PK-like)"/>
    <property type="match status" value="1"/>
</dbReference>
<dbReference type="GO" id="GO:0004674">
    <property type="term" value="F:protein serine/threonine kinase activity"/>
    <property type="evidence" value="ECO:0007669"/>
    <property type="project" value="UniProtKB-KW"/>
</dbReference>
<dbReference type="PROSITE" id="PS00107">
    <property type="entry name" value="PROTEIN_KINASE_ATP"/>
    <property type="match status" value="1"/>
</dbReference>
<keyword evidence="11 15" id="KW-0067">ATP-binding</keyword>
<feature type="region of interest" description="Disordered" evidence="16">
    <location>
        <begin position="96"/>
        <end position="140"/>
    </location>
</feature>
<evidence type="ECO:0000256" key="5">
    <source>
        <dbReference type="ARBA" id="ARBA00022473"/>
    </source>
</evidence>
<dbReference type="Pfam" id="PF00786">
    <property type="entry name" value="PBD"/>
    <property type="match status" value="1"/>
</dbReference>
<evidence type="ECO:0000256" key="14">
    <source>
        <dbReference type="ARBA" id="ARBA00048679"/>
    </source>
</evidence>
<dbReference type="PROSITE" id="PS50011">
    <property type="entry name" value="PROTEIN_KINASE_DOM"/>
    <property type="match status" value="1"/>
</dbReference>
<dbReference type="GO" id="GO:0005829">
    <property type="term" value="C:cytosol"/>
    <property type="evidence" value="ECO:0007669"/>
    <property type="project" value="UniProtKB-ARBA"/>
</dbReference>
<keyword evidence="12" id="KW-0966">Cell projection</keyword>
<feature type="compositionally biased region" description="Low complexity" evidence="16">
    <location>
        <begin position="193"/>
        <end position="207"/>
    </location>
</feature>
<keyword evidence="6" id="KW-0963">Cytoplasm</keyword>
<dbReference type="EC" id="2.7.11.1" evidence="4"/>
<gene>
    <name evidence="19" type="primary">ABSGL_10816.1 scaffold 12033</name>
</gene>
<feature type="compositionally biased region" description="Low complexity" evidence="16">
    <location>
        <begin position="24"/>
        <end position="40"/>
    </location>
</feature>
<feature type="compositionally biased region" description="Pro residues" evidence="16">
    <location>
        <begin position="425"/>
        <end position="435"/>
    </location>
</feature>
<dbReference type="InterPro" id="IPR011009">
    <property type="entry name" value="Kinase-like_dom_sf"/>
</dbReference>
<dbReference type="PROSITE" id="PS50108">
    <property type="entry name" value="CRIB"/>
    <property type="match status" value="1"/>
</dbReference>
<organism evidence="19">
    <name type="scientific">Absidia glauca</name>
    <name type="common">Pin mould</name>
    <dbReference type="NCBI Taxonomy" id="4829"/>
    <lineage>
        <taxon>Eukaryota</taxon>
        <taxon>Fungi</taxon>
        <taxon>Fungi incertae sedis</taxon>
        <taxon>Mucoromycota</taxon>
        <taxon>Mucoromycotina</taxon>
        <taxon>Mucoromycetes</taxon>
        <taxon>Mucorales</taxon>
        <taxon>Cunninghamellaceae</taxon>
        <taxon>Absidia</taxon>
    </lineage>
</organism>
<dbReference type="CDD" id="cd06614">
    <property type="entry name" value="STKc_PAK"/>
    <property type="match status" value="1"/>
</dbReference>
<feature type="region of interest" description="Disordered" evidence="16">
    <location>
        <begin position="193"/>
        <end position="213"/>
    </location>
</feature>
<evidence type="ECO:0000313" key="20">
    <source>
        <dbReference type="Proteomes" id="UP000078561"/>
    </source>
</evidence>
<evidence type="ECO:0000259" key="18">
    <source>
        <dbReference type="PROSITE" id="PS50108"/>
    </source>
</evidence>
<evidence type="ECO:0000256" key="12">
    <source>
        <dbReference type="ARBA" id="ARBA00023273"/>
    </source>
</evidence>
<feature type="compositionally biased region" description="Polar residues" evidence="16">
    <location>
        <begin position="52"/>
        <end position="65"/>
    </location>
</feature>
<evidence type="ECO:0000256" key="13">
    <source>
        <dbReference type="ARBA" id="ARBA00047899"/>
    </source>
</evidence>
<dbReference type="InterPro" id="IPR000719">
    <property type="entry name" value="Prot_kinase_dom"/>
</dbReference>
<keyword evidence="5" id="KW-0217">Developmental protein</keyword>
<comment type="similarity">
    <text evidence="3">Belongs to the protein kinase superfamily. STE Ser/Thr protein kinase family. STE20 subfamily.</text>
</comment>
<feature type="compositionally biased region" description="Low complexity" evidence="16">
    <location>
        <begin position="397"/>
        <end position="424"/>
    </location>
</feature>
<dbReference type="InterPro" id="IPR051931">
    <property type="entry name" value="PAK3-like"/>
</dbReference>
<feature type="binding site" evidence="15">
    <location>
        <position position="579"/>
    </location>
    <ligand>
        <name>ATP</name>
        <dbReference type="ChEBI" id="CHEBI:30616"/>
    </ligand>
</feature>
<dbReference type="PANTHER" id="PTHR45832:SF22">
    <property type="entry name" value="SERINE_THREONINE-PROTEIN KINASE SAMKA-RELATED"/>
    <property type="match status" value="1"/>
</dbReference>
<accession>A0A168QKI9</accession>
<keyword evidence="10" id="KW-0418">Kinase</keyword>
<comment type="subcellular location">
    <subcellularLocation>
        <location evidence="1">Cell projection</location>
    </subcellularLocation>
    <subcellularLocation>
        <location evidence="2">Cytoplasm</location>
    </subcellularLocation>
</comment>
<keyword evidence="20" id="KW-1185">Reference proteome</keyword>
<evidence type="ECO:0000256" key="6">
    <source>
        <dbReference type="ARBA" id="ARBA00022490"/>
    </source>
</evidence>
<feature type="region of interest" description="Disordered" evidence="16">
    <location>
        <begin position="24"/>
        <end position="67"/>
    </location>
</feature>
<dbReference type="FunFam" id="3.30.200.20:FF:000705">
    <property type="entry name" value="Non-specific serine/threonine protein kinase"/>
    <property type="match status" value="1"/>
</dbReference>
<dbReference type="OMA" id="WEKFGNA"/>
<dbReference type="OrthoDB" id="248923at2759"/>
<evidence type="ECO:0000256" key="8">
    <source>
        <dbReference type="ARBA" id="ARBA00022679"/>
    </source>
</evidence>
<dbReference type="CDD" id="cd01093">
    <property type="entry name" value="CRIB_PAK_like"/>
    <property type="match status" value="1"/>
</dbReference>
<comment type="catalytic activity">
    <reaction evidence="14">
        <text>L-seryl-[protein] + ATP = O-phospho-L-seryl-[protein] + ADP + H(+)</text>
        <dbReference type="Rhea" id="RHEA:17989"/>
        <dbReference type="Rhea" id="RHEA-COMP:9863"/>
        <dbReference type="Rhea" id="RHEA-COMP:11604"/>
        <dbReference type="ChEBI" id="CHEBI:15378"/>
        <dbReference type="ChEBI" id="CHEBI:29999"/>
        <dbReference type="ChEBI" id="CHEBI:30616"/>
        <dbReference type="ChEBI" id="CHEBI:83421"/>
        <dbReference type="ChEBI" id="CHEBI:456216"/>
        <dbReference type="EC" id="2.7.11.1"/>
    </reaction>
</comment>
<dbReference type="Gene3D" id="3.30.200.20">
    <property type="entry name" value="Phosphorylase Kinase, domain 1"/>
    <property type="match status" value="1"/>
</dbReference>
<evidence type="ECO:0000256" key="3">
    <source>
        <dbReference type="ARBA" id="ARBA00008874"/>
    </source>
</evidence>
<dbReference type="PROSITE" id="PS00108">
    <property type="entry name" value="PROTEIN_KINASE_ST"/>
    <property type="match status" value="1"/>
</dbReference>
<evidence type="ECO:0000256" key="4">
    <source>
        <dbReference type="ARBA" id="ARBA00012513"/>
    </source>
</evidence>
<evidence type="ECO:0000256" key="15">
    <source>
        <dbReference type="PROSITE-ProRule" id="PRU10141"/>
    </source>
</evidence>
<feature type="compositionally biased region" description="Low complexity" evidence="16">
    <location>
        <begin position="436"/>
        <end position="458"/>
    </location>
</feature>
<dbReference type="AlphaFoldDB" id="A0A168QKI9"/>
<dbReference type="InterPro" id="IPR036936">
    <property type="entry name" value="CRIB_dom_sf"/>
</dbReference>
<dbReference type="Proteomes" id="UP000078561">
    <property type="component" value="Unassembled WGS sequence"/>
</dbReference>
<dbReference type="Gene3D" id="3.90.810.10">
    <property type="entry name" value="CRIB domain"/>
    <property type="match status" value="1"/>
</dbReference>
<dbReference type="STRING" id="4829.A0A168QKI9"/>
<evidence type="ECO:0000256" key="7">
    <source>
        <dbReference type="ARBA" id="ARBA00022527"/>
    </source>
</evidence>
<feature type="domain" description="Protein kinase" evidence="17">
    <location>
        <begin position="550"/>
        <end position="800"/>
    </location>
</feature>
<evidence type="ECO:0000256" key="16">
    <source>
        <dbReference type="SAM" id="MobiDB-lite"/>
    </source>
</evidence>
<dbReference type="InParanoid" id="A0A168QKI9"/>
<evidence type="ECO:0000256" key="1">
    <source>
        <dbReference type="ARBA" id="ARBA00004316"/>
    </source>
</evidence>
<name>A0A168QKI9_ABSGL</name>
<dbReference type="InterPro" id="IPR008271">
    <property type="entry name" value="Ser/Thr_kinase_AS"/>
</dbReference>
<dbReference type="GO" id="GO:0009791">
    <property type="term" value="P:post-embryonic development"/>
    <property type="evidence" value="ECO:0007669"/>
    <property type="project" value="UniProtKB-ARBA"/>
</dbReference>
<keyword evidence="8" id="KW-0808">Transferase</keyword>
<evidence type="ECO:0000256" key="11">
    <source>
        <dbReference type="ARBA" id="ARBA00022840"/>
    </source>
</evidence>
<dbReference type="PANTHER" id="PTHR45832">
    <property type="entry name" value="SERINE/THREONINE-PROTEIN KINASE SAMKA-RELATED-RELATED"/>
    <property type="match status" value="1"/>
</dbReference>
<reference evidence="19" key="1">
    <citation type="submission" date="2016-04" db="EMBL/GenBank/DDBJ databases">
        <authorList>
            <person name="Evans L.H."/>
            <person name="Alamgir A."/>
            <person name="Owens N."/>
            <person name="Weber N.D."/>
            <person name="Virtaneva K."/>
            <person name="Barbian K."/>
            <person name="Babar A."/>
            <person name="Rosenke K."/>
        </authorList>
    </citation>
    <scope>NUCLEOTIDE SEQUENCE [LARGE SCALE GENOMIC DNA]</scope>
    <source>
        <strain evidence="19">CBS 101.48</strain>
    </source>
</reference>
<feature type="compositionally biased region" description="Polar residues" evidence="16">
    <location>
        <begin position="292"/>
        <end position="302"/>
    </location>
</feature>
<evidence type="ECO:0000256" key="9">
    <source>
        <dbReference type="ARBA" id="ARBA00022741"/>
    </source>
</evidence>
<feature type="compositionally biased region" description="Pro residues" evidence="16">
    <location>
        <begin position="126"/>
        <end position="135"/>
    </location>
</feature>
<dbReference type="FunFam" id="1.10.510.10:FF:000011">
    <property type="entry name" value="Non-specific serine/threonine protein kinase"/>
    <property type="match status" value="1"/>
</dbReference>
<comment type="catalytic activity">
    <reaction evidence="13">
        <text>L-threonyl-[protein] + ATP = O-phospho-L-threonyl-[protein] + ADP + H(+)</text>
        <dbReference type="Rhea" id="RHEA:46608"/>
        <dbReference type="Rhea" id="RHEA-COMP:11060"/>
        <dbReference type="Rhea" id="RHEA-COMP:11605"/>
        <dbReference type="ChEBI" id="CHEBI:15378"/>
        <dbReference type="ChEBI" id="CHEBI:30013"/>
        <dbReference type="ChEBI" id="CHEBI:30616"/>
        <dbReference type="ChEBI" id="CHEBI:61977"/>
        <dbReference type="ChEBI" id="CHEBI:456216"/>
        <dbReference type="EC" id="2.7.11.1"/>
    </reaction>
</comment>
<dbReference type="GO" id="GO:0005886">
    <property type="term" value="C:plasma membrane"/>
    <property type="evidence" value="ECO:0007669"/>
    <property type="project" value="UniProtKB-ARBA"/>
</dbReference>
<dbReference type="InterPro" id="IPR017441">
    <property type="entry name" value="Protein_kinase_ATP_BS"/>
</dbReference>